<keyword evidence="2" id="KW-1185">Reference proteome</keyword>
<dbReference type="OrthoDB" id="10255641at2759"/>
<evidence type="ECO:0000313" key="1">
    <source>
        <dbReference type="EMBL" id="CAB9526155.1"/>
    </source>
</evidence>
<dbReference type="AlphaFoldDB" id="A0A9N8ETM6"/>
<gene>
    <name evidence="1" type="ORF">SEMRO_1786_G297460.1</name>
</gene>
<dbReference type="Pfam" id="PF14539">
    <property type="entry name" value="DUF4442"/>
    <property type="match status" value="1"/>
</dbReference>
<dbReference type="Proteomes" id="UP001153069">
    <property type="component" value="Unassembled WGS sequence"/>
</dbReference>
<comment type="caution">
    <text evidence="1">The sequence shown here is derived from an EMBL/GenBank/DDBJ whole genome shotgun (WGS) entry which is preliminary data.</text>
</comment>
<dbReference type="SUPFAM" id="SSF54637">
    <property type="entry name" value="Thioesterase/thiol ester dehydrase-isomerase"/>
    <property type="match status" value="1"/>
</dbReference>
<protein>
    <submittedName>
        <fullName evidence="1">Thioesterase (4HBT) superfamily enzyme</fullName>
    </submittedName>
</protein>
<dbReference type="EMBL" id="CAICTM010001784">
    <property type="protein sequence ID" value="CAB9526155.1"/>
    <property type="molecule type" value="Genomic_DNA"/>
</dbReference>
<organism evidence="1 2">
    <name type="scientific">Seminavis robusta</name>
    <dbReference type="NCBI Taxonomy" id="568900"/>
    <lineage>
        <taxon>Eukaryota</taxon>
        <taxon>Sar</taxon>
        <taxon>Stramenopiles</taxon>
        <taxon>Ochrophyta</taxon>
        <taxon>Bacillariophyta</taxon>
        <taxon>Bacillariophyceae</taxon>
        <taxon>Bacillariophycidae</taxon>
        <taxon>Naviculales</taxon>
        <taxon>Naviculaceae</taxon>
        <taxon>Seminavis</taxon>
    </lineage>
</organism>
<dbReference type="InterPro" id="IPR027961">
    <property type="entry name" value="DUF4442"/>
</dbReference>
<sequence>MSLNILKLYQQCASYGNFGKRIFSIAFCTQAPYFWTIRPFVAQLEPGKTVVTMPHRKLSSNHLGTQHAIACCNLVEMAMGCVAEATLPSHLRWIPRGMEVKYLAKANGTLTATSEIDPVTFFDLEEYPGNVQVPVVVTDDQGKQVVTASVELYISEKPARK</sequence>
<proteinExistence type="predicted"/>
<accession>A0A9N8ETM6</accession>
<name>A0A9N8ETM6_9STRA</name>
<dbReference type="CDD" id="cd03443">
    <property type="entry name" value="PaaI_thioesterase"/>
    <property type="match status" value="1"/>
</dbReference>
<dbReference type="InterPro" id="IPR029069">
    <property type="entry name" value="HotDog_dom_sf"/>
</dbReference>
<evidence type="ECO:0000313" key="2">
    <source>
        <dbReference type="Proteomes" id="UP001153069"/>
    </source>
</evidence>
<reference evidence="1" key="1">
    <citation type="submission" date="2020-06" db="EMBL/GenBank/DDBJ databases">
        <authorList>
            <consortium name="Plant Systems Biology data submission"/>
        </authorList>
    </citation>
    <scope>NUCLEOTIDE SEQUENCE</scope>
    <source>
        <strain evidence="1">D6</strain>
    </source>
</reference>
<dbReference type="Gene3D" id="3.10.129.10">
    <property type="entry name" value="Hotdog Thioesterase"/>
    <property type="match status" value="1"/>
</dbReference>